<dbReference type="STRING" id="32264.T1JSB9"/>
<dbReference type="eggNOG" id="KOG1721">
    <property type="taxonomic scope" value="Eukaryota"/>
</dbReference>
<evidence type="ECO:0000256" key="2">
    <source>
        <dbReference type="ARBA" id="ARBA00022737"/>
    </source>
</evidence>
<dbReference type="PROSITE" id="PS50157">
    <property type="entry name" value="ZINC_FINGER_C2H2_2"/>
    <property type="match status" value="6"/>
</dbReference>
<evidence type="ECO:0000256" key="6">
    <source>
        <dbReference type="SAM" id="MobiDB-lite"/>
    </source>
</evidence>
<dbReference type="GO" id="GO:0006357">
    <property type="term" value="P:regulation of transcription by RNA polymerase II"/>
    <property type="evidence" value="ECO:0007669"/>
    <property type="project" value="TreeGrafter"/>
</dbReference>
<reference evidence="9" key="1">
    <citation type="submission" date="2011-08" db="EMBL/GenBank/DDBJ databases">
        <authorList>
            <person name="Rombauts S."/>
        </authorList>
    </citation>
    <scope>NUCLEOTIDE SEQUENCE</scope>
    <source>
        <strain evidence="9">London</strain>
    </source>
</reference>
<feature type="compositionally biased region" description="Low complexity" evidence="6">
    <location>
        <begin position="545"/>
        <end position="554"/>
    </location>
</feature>
<keyword evidence="1" id="KW-0479">Metal-binding</keyword>
<feature type="domain" description="C2H2-type" evidence="7">
    <location>
        <begin position="254"/>
        <end position="283"/>
    </location>
</feature>
<dbReference type="InterPro" id="IPR013087">
    <property type="entry name" value="Znf_C2H2_type"/>
</dbReference>
<dbReference type="FunFam" id="3.30.160.60:FF:000349">
    <property type="entry name" value="metal regulatory transcription factor 1"/>
    <property type="match status" value="1"/>
</dbReference>
<organism evidence="8 9">
    <name type="scientific">Tetranychus urticae</name>
    <name type="common">Two-spotted spider mite</name>
    <dbReference type="NCBI Taxonomy" id="32264"/>
    <lineage>
        <taxon>Eukaryota</taxon>
        <taxon>Metazoa</taxon>
        <taxon>Ecdysozoa</taxon>
        <taxon>Arthropoda</taxon>
        <taxon>Chelicerata</taxon>
        <taxon>Arachnida</taxon>
        <taxon>Acari</taxon>
        <taxon>Acariformes</taxon>
        <taxon>Trombidiformes</taxon>
        <taxon>Prostigmata</taxon>
        <taxon>Eleutherengona</taxon>
        <taxon>Raphignathae</taxon>
        <taxon>Tetranychoidea</taxon>
        <taxon>Tetranychidae</taxon>
        <taxon>Tetranychus</taxon>
    </lineage>
</organism>
<evidence type="ECO:0000259" key="7">
    <source>
        <dbReference type="PROSITE" id="PS50157"/>
    </source>
</evidence>
<evidence type="ECO:0000256" key="5">
    <source>
        <dbReference type="PROSITE-ProRule" id="PRU00042"/>
    </source>
</evidence>
<name>T1JSB9_TETUR</name>
<feature type="compositionally biased region" description="Low complexity" evidence="6">
    <location>
        <begin position="371"/>
        <end position="385"/>
    </location>
</feature>
<dbReference type="InterPro" id="IPR051061">
    <property type="entry name" value="Zinc_finger_trans_reg"/>
</dbReference>
<dbReference type="SUPFAM" id="SSF57667">
    <property type="entry name" value="beta-beta-alpha zinc fingers"/>
    <property type="match status" value="4"/>
</dbReference>
<dbReference type="FunFam" id="3.30.160.60:FF:000072">
    <property type="entry name" value="zinc finger protein 143 isoform X1"/>
    <property type="match status" value="2"/>
</dbReference>
<dbReference type="Gene3D" id="3.30.160.60">
    <property type="entry name" value="Classic Zinc Finger"/>
    <property type="match status" value="6"/>
</dbReference>
<dbReference type="AlphaFoldDB" id="T1JSB9"/>
<feature type="domain" description="C2H2-type" evidence="7">
    <location>
        <begin position="283"/>
        <end position="312"/>
    </location>
</feature>
<feature type="domain" description="C2H2-type" evidence="7">
    <location>
        <begin position="224"/>
        <end position="253"/>
    </location>
</feature>
<dbReference type="PROSITE" id="PS00028">
    <property type="entry name" value="ZINC_FINGER_C2H2_1"/>
    <property type="match status" value="6"/>
</dbReference>
<feature type="compositionally biased region" description="Low complexity" evidence="6">
    <location>
        <begin position="562"/>
        <end position="572"/>
    </location>
</feature>
<proteinExistence type="predicted"/>
<dbReference type="GO" id="GO:0005634">
    <property type="term" value="C:nucleus"/>
    <property type="evidence" value="ECO:0007669"/>
    <property type="project" value="TreeGrafter"/>
</dbReference>
<dbReference type="HOGENOM" id="CLU_411820_0_0_1"/>
<keyword evidence="9" id="KW-1185">Reference proteome</keyword>
<evidence type="ECO:0000256" key="1">
    <source>
        <dbReference type="ARBA" id="ARBA00022723"/>
    </source>
</evidence>
<dbReference type="FunFam" id="3.30.160.60:FF:000125">
    <property type="entry name" value="Putative zinc finger protein 143"/>
    <property type="match status" value="2"/>
</dbReference>
<feature type="region of interest" description="Disordered" evidence="6">
    <location>
        <begin position="536"/>
        <end position="578"/>
    </location>
</feature>
<keyword evidence="4" id="KW-0862">Zinc</keyword>
<evidence type="ECO:0000313" key="9">
    <source>
        <dbReference type="Proteomes" id="UP000015104"/>
    </source>
</evidence>
<keyword evidence="3 5" id="KW-0863">Zinc-finger</keyword>
<reference evidence="8" key="2">
    <citation type="submission" date="2015-06" db="UniProtKB">
        <authorList>
            <consortium name="EnsemblMetazoa"/>
        </authorList>
    </citation>
    <scope>IDENTIFICATION</scope>
</reference>
<dbReference type="InterPro" id="IPR036236">
    <property type="entry name" value="Znf_C2H2_sf"/>
</dbReference>
<dbReference type="GO" id="GO:0008270">
    <property type="term" value="F:zinc ion binding"/>
    <property type="evidence" value="ECO:0007669"/>
    <property type="project" value="UniProtKB-KW"/>
</dbReference>
<dbReference type="Proteomes" id="UP000015104">
    <property type="component" value="Unassembled WGS sequence"/>
</dbReference>
<dbReference type="PANTHER" id="PTHR46179">
    <property type="entry name" value="ZINC FINGER PROTEIN"/>
    <property type="match status" value="1"/>
</dbReference>
<feature type="compositionally biased region" description="Polar residues" evidence="6">
    <location>
        <begin position="395"/>
        <end position="418"/>
    </location>
</feature>
<dbReference type="EMBL" id="CAEY01000459">
    <property type="status" value="NOT_ANNOTATED_CDS"/>
    <property type="molecule type" value="Genomic_DNA"/>
</dbReference>
<keyword evidence="2" id="KW-0677">Repeat</keyword>
<feature type="domain" description="C2H2-type" evidence="7">
    <location>
        <begin position="313"/>
        <end position="342"/>
    </location>
</feature>
<feature type="domain" description="C2H2-type" evidence="7">
    <location>
        <begin position="194"/>
        <end position="223"/>
    </location>
</feature>
<dbReference type="Pfam" id="PF00096">
    <property type="entry name" value="zf-C2H2"/>
    <property type="match status" value="5"/>
</dbReference>
<accession>T1JSB9</accession>
<protein>
    <recommendedName>
        <fullName evidence="7">C2H2-type domain-containing protein</fullName>
    </recommendedName>
</protein>
<sequence>MTLQIKMDTFREGLNTPPMTITFHDYFDDSFDGHQFDMLQAAPTTITNIDANGMTVGSVEGQNIDGNQINYDSSIHLLTSSAPLPSTLTSGGHNSSITSNLECLTNQFISNTGHSSSTNLNVDNLPNNLLPGQQSTDFLVDQENSGYIHHSITEDQITMHVHPGNSPMPRNPSHAMLTIETRNENTKKREYRVFRCEFNDCRRTYSTAGNLKTHHKTHTGELTFVCNQEGCGKAFLTSYSLRIHTRVHTKEKPFECQINGCEKAFNTLYRLKAHKRLHTGNTFNCSSDGCVKFFTTLSDLRKHWRTHTGERPYKCNQQGCGKSFSASHHLKTHIRTHTGEKPYSCNQEGCRKSFTTQYSLKSHLTRHQLKKSNGNEISSNNNSKNVKQRKDEDNVSNFVDDNQATTSMGPTSESHAAINSNGMNCELLDNVNSNNSSNIANFNTLNSSVEGFNETASNVVRECTSGVINGSAPMDVLNSVNVEMFASHSVNAIQLIPQTTENATAYTFLPITTETPANQYLPVEMSTIINISSPYGTSTNHGEVSNNNANNNCDNSDHNRNSENTNDNRNSDCPNNGENSSFDHAKEIKFSKDTNFIPTHGCCDPQNIIFGAATQADICKCDPGQCRKNGLCCPGCPGEDMCIEESNSNIANNYAKVENNLGHSCCA</sequence>
<dbReference type="PANTHER" id="PTHR46179:SF25">
    <property type="entry name" value="METAL RESPONSE ELEMENT-BINDING TRANSCRIPTION FACTOR-1, ISOFORM C"/>
    <property type="match status" value="1"/>
</dbReference>
<dbReference type="EnsemblMetazoa" id="tetur01g09970.1">
    <property type="protein sequence ID" value="tetur01g09970.1"/>
    <property type="gene ID" value="tetur01g09970"/>
</dbReference>
<evidence type="ECO:0000256" key="3">
    <source>
        <dbReference type="ARBA" id="ARBA00022771"/>
    </source>
</evidence>
<dbReference type="SMART" id="SM00355">
    <property type="entry name" value="ZnF_C2H2"/>
    <property type="match status" value="6"/>
</dbReference>
<evidence type="ECO:0000256" key="4">
    <source>
        <dbReference type="ARBA" id="ARBA00022833"/>
    </source>
</evidence>
<evidence type="ECO:0000313" key="8">
    <source>
        <dbReference type="EnsemblMetazoa" id="tetur01g09970.1"/>
    </source>
</evidence>
<feature type="domain" description="C2H2-type" evidence="7">
    <location>
        <begin position="343"/>
        <end position="372"/>
    </location>
</feature>
<feature type="region of interest" description="Disordered" evidence="6">
    <location>
        <begin position="368"/>
        <end position="418"/>
    </location>
</feature>